<evidence type="ECO:0000256" key="1">
    <source>
        <dbReference type="SAM" id="MobiDB-lite"/>
    </source>
</evidence>
<reference evidence="2 3" key="1">
    <citation type="journal article" date="2018" name="Evol. Lett.">
        <title>Horizontal gene cluster transfer increased hallucinogenic mushroom diversity.</title>
        <authorList>
            <person name="Reynolds H.T."/>
            <person name="Vijayakumar V."/>
            <person name="Gluck-Thaler E."/>
            <person name="Korotkin H.B."/>
            <person name="Matheny P.B."/>
            <person name="Slot J.C."/>
        </authorList>
    </citation>
    <scope>NUCLEOTIDE SEQUENCE [LARGE SCALE GENOMIC DNA]</scope>
    <source>
        <strain evidence="2 3">2629</strain>
    </source>
</reference>
<name>A0A409YY59_9AGAR</name>
<evidence type="ECO:0000313" key="3">
    <source>
        <dbReference type="Proteomes" id="UP000284842"/>
    </source>
</evidence>
<feature type="compositionally biased region" description="Polar residues" evidence="1">
    <location>
        <begin position="292"/>
        <end position="307"/>
    </location>
</feature>
<keyword evidence="3" id="KW-1185">Reference proteome</keyword>
<accession>A0A409YY59</accession>
<protein>
    <submittedName>
        <fullName evidence="2">Uncharacterized protein</fullName>
    </submittedName>
</protein>
<comment type="caution">
    <text evidence="2">The sequence shown here is derived from an EMBL/GenBank/DDBJ whole genome shotgun (WGS) entry which is preliminary data.</text>
</comment>
<evidence type="ECO:0000313" key="2">
    <source>
        <dbReference type="EMBL" id="PPR07965.1"/>
    </source>
</evidence>
<organism evidence="2 3">
    <name type="scientific">Panaeolus cyanescens</name>
    <dbReference type="NCBI Taxonomy" id="181874"/>
    <lineage>
        <taxon>Eukaryota</taxon>
        <taxon>Fungi</taxon>
        <taxon>Dikarya</taxon>
        <taxon>Basidiomycota</taxon>
        <taxon>Agaricomycotina</taxon>
        <taxon>Agaricomycetes</taxon>
        <taxon>Agaricomycetidae</taxon>
        <taxon>Agaricales</taxon>
        <taxon>Agaricineae</taxon>
        <taxon>Galeropsidaceae</taxon>
        <taxon>Panaeolus</taxon>
    </lineage>
</organism>
<sequence length="419" mass="45345">MSDTEKRKTAGAVMEIVDCLPQLSEPIELLPNESRPGNRLQERFPFQVILDKTLPPPPGPPPDGEEWPTRHNFQSVASTLVYRATSEDGEPPTLRRVWESWARVGRATSVDTELAGICVALCKALALPGCTVVYLFSDCLPALRLATDCTEHSGQQHSLAIVRALAGWLPESANHRVYLIHSPSRLKWGPQGEAHELLQARPWVAVGCHARTTLSWLRDFADRKALDLWNARFSHQLLNPVPPPLAVGKSSSSHCTTPTAPQGGLGSDCARSEVKLPSITSSTSRFPPASSPVDQSPCSASPYPTSQSKRDVVRSNPRPQHPTARSEGEGPSATSEGEMSVTSAPAATPSSHSSALILPMVLQLRNTKQGVRDNMAVATAAITQMISWFKGHQVSDSTTEAPIVVTSLVQLLQKLHDSK</sequence>
<feature type="compositionally biased region" description="Polar residues" evidence="1">
    <location>
        <begin position="249"/>
        <end position="260"/>
    </location>
</feature>
<feature type="region of interest" description="Disordered" evidence="1">
    <location>
        <begin position="244"/>
        <end position="351"/>
    </location>
</feature>
<dbReference type="InParanoid" id="A0A409YY59"/>
<dbReference type="OrthoDB" id="3128747at2759"/>
<dbReference type="EMBL" id="NHTK01000221">
    <property type="protein sequence ID" value="PPR07965.1"/>
    <property type="molecule type" value="Genomic_DNA"/>
</dbReference>
<dbReference type="Proteomes" id="UP000284842">
    <property type="component" value="Unassembled WGS sequence"/>
</dbReference>
<dbReference type="AlphaFoldDB" id="A0A409YY59"/>
<proteinExistence type="predicted"/>
<feature type="compositionally biased region" description="Low complexity" evidence="1">
    <location>
        <begin position="340"/>
        <end position="351"/>
    </location>
</feature>
<gene>
    <name evidence="2" type="ORF">CVT24_002585</name>
</gene>